<evidence type="ECO:0000256" key="1">
    <source>
        <dbReference type="SAM" id="MobiDB-lite"/>
    </source>
</evidence>
<feature type="compositionally biased region" description="Polar residues" evidence="1">
    <location>
        <begin position="42"/>
        <end position="54"/>
    </location>
</feature>
<sequence>MPLPRAALRDGMSGIAVRPVARTTAGDFQGQLSALGRMPDPTGQQVHLHTTYDTPGSGPRPARRPALAADAGLARPGRRRRHRLTPRVRVTDTPRRSTESGESSRSGYCLLAAGRHAAFRSTGPHPPHPPTGIP</sequence>
<feature type="compositionally biased region" description="Basic residues" evidence="1">
    <location>
        <begin position="76"/>
        <end position="86"/>
    </location>
</feature>
<keyword evidence="3" id="KW-1185">Reference proteome</keyword>
<feature type="region of interest" description="Disordered" evidence="1">
    <location>
        <begin position="35"/>
        <end position="109"/>
    </location>
</feature>
<feature type="compositionally biased region" description="Basic and acidic residues" evidence="1">
    <location>
        <begin position="89"/>
        <end position="99"/>
    </location>
</feature>
<comment type="caution">
    <text evidence="2">The sequence shown here is derived from an EMBL/GenBank/DDBJ whole genome shotgun (WGS) entry which is preliminary data.</text>
</comment>
<name>A0ABP9E4V2_9ACTN</name>
<proteinExistence type="predicted"/>
<evidence type="ECO:0000313" key="3">
    <source>
        <dbReference type="Proteomes" id="UP001501752"/>
    </source>
</evidence>
<feature type="compositionally biased region" description="Low complexity" evidence="1">
    <location>
        <begin position="55"/>
        <end position="75"/>
    </location>
</feature>
<organism evidence="2 3">
    <name type="scientific">Kitasatospora terrestris</name>
    <dbReference type="NCBI Taxonomy" id="258051"/>
    <lineage>
        <taxon>Bacteria</taxon>
        <taxon>Bacillati</taxon>
        <taxon>Actinomycetota</taxon>
        <taxon>Actinomycetes</taxon>
        <taxon>Kitasatosporales</taxon>
        <taxon>Streptomycetaceae</taxon>
        <taxon>Kitasatospora</taxon>
    </lineage>
</organism>
<protein>
    <submittedName>
        <fullName evidence="2">Uncharacterized protein</fullName>
    </submittedName>
</protein>
<dbReference type="EMBL" id="BAABIS010000001">
    <property type="protein sequence ID" value="GAA4867305.1"/>
    <property type="molecule type" value="Genomic_DNA"/>
</dbReference>
<gene>
    <name evidence="2" type="ORF">GCM10023235_52330</name>
</gene>
<accession>A0ABP9E4V2</accession>
<evidence type="ECO:0000313" key="2">
    <source>
        <dbReference type="EMBL" id="GAA4867305.1"/>
    </source>
</evidence>
<dbReference type="Proteomes" id="UP001501752">
    <property type="component" value="Unassembled WGS sequence"/>
</dbReference>
<reference evidence="3" key="1">
    <citation type="journal article" date="2019" name="Int. J. Syst. Evol. Microbiol.">
        <title>The Global Catalogue of Microorganisms (GCM) 10K type strain sequencing project: providing services to taxonomists for standard genome sequencing and annotation.</title>
        <authorList>
            <consortium name="The Broad Institute Genomics Platform"/>
            <consortium name="The Broad Institute Genome Sequencing Center for Infectious Disease"/>
            <person name="Wu L."/>
            <person name="Ma J."/>
        </authorList>
    </citation>
    <scope>NUCLEOTIDE SEQUENCE [LARGE SCALE GENOMIC DNA]</scope>
    <source>
        <strain evidence="3">JCM 13006</strain>
    </source>
</reference>